<evidence type="ECO:0000259" key="1">
    <source>
        <dbReference type="Pfam" id="PF13354"/>
    </source>
</evidence>
<dbReference type="PANTHER" id="PTHR35333:SF3">
    <property type="entry name" value="BETA-LACTAMASE-TYPE TRANSPEPTIDASE FOLD CONTAINING PROTEIN"/>
    <property type="match status" value="1"/>
</dbReference>
<dbReference type="InterPro" id="IPR000871">
    <property type="entry name" value="Beta-lactam_class-A"/>
</dbReference>
<reference evidence="3" key="1">
    <citation type="journal article" date="2019" name="Int. J. Syst. Evol. Microbiol.">
        <title>The Global Catalogue of Microorganisms (GCM) 10K type strain sequencing project: providing services to taxonomists for standard genome sequencing and annotation.</title>
        <authorList>
            <consortium name="The Broad Institute Genomics Platform"/>
            <consortium name="The Broad Institute Genome Sequencing Center for Infectious Disease"/>
            <person name="Wu L."/>
            <person name="Ma J."/>
        </authorList>
    </citation>
    <scope>NUCLEOTIDE SEQUENCE [LARGE SCALE GENOMIC DNA]</scope>
    <source>
        <strain evidence="3">JCM 17441</strain>
    </source>
</reference>
<dbReference type="InterPro" id="IPR045155">
    <property type="entry name" value="Beta-lactam_cat"/>
</dbReference>
<dbReference type="Pfam" id="PF13354">
    <property type="entry name" value="Beta-lactamase2"/>
    <property type="match status" value="1"/>
</dbReference>
<dbReference type="GO" id="GO:0016787">
    <property type="term" value="F:hydrolase activity"/>
    <property type="evidence" value="ECO:0007669"/>
    <property type="project" value="UniProtKB-KW"/>
</dbReference>
<dbReference type="PANTHER" id="PTHR35333">
    <property type="entry name" value="BETA-LACTAMASE"/>
    <property type="match status" value="1"/>
</dbReference>
<feature type="domain" description="Beta-lactamase class A catalytic" evidence="1">
    <location>
        <begin position="20"/>
        <end position="275"/>
    </location>
</feature>
<dbReference type="SUPFAM" id="SSF56601">
    <property type="entry name" value="beta-lactamase/transpeptidase-like"/>
    <property type="match status" value="1"/>
</dbReference>
<keyword evidence="3" id="KW-1185">Reference proteome</keyword>
<gene>
    <name evidence="2" type="ORF">GCM10022255_031610</name>
</gene>
<evidence type="ECO:0000313" key="3">
    <source>
        <dbReference type="Proteomes" id="UP001500620"/>
    </source>
</evidence>
<organism evidence="2 3">
    <name type="scientific">Dactylosporangium darangshiense</name>
    <dbReference type="NCBI Taxonomy" id="579108"/>
    <lineage>
        <taxon>Bacteria</taxon>
        <taxon>Bacillati</taxon>
        <taxon>Actinomycetota</taxon>
        <taxon>Actinomycetes</taxon>
        <taxon>Micromonosporales</taxon>
        <taxon>Micromonosporaceae</taxon>
        <taxon>Dactylosporangium</taxon>
    </lineage>
</organism>
<sequence length="309" mass="32604">MRPQARIAELFRAAGCAGSVSVQRIDAEGELHVDADETVVLASVLKLPIALELAAQAAGGRIDAARAVTVPAAGRTPGPSGLSVLRDDVTMSLRDLALMMMSVSDNAATDAVLDAVGLDAVNARLRALGLRGTVVLGGIRAMIDRTARDLGFPTWEALSEAQAGRLGPAERLRSLDRARMAASREVDPEHASRTTARELGSLIRMIWRDEAAPPAACAETRRLMGAQVNRDRTLSAFGDEARVSAKSGSLIGVVRNEVAAVEYPDGSSYAVAVFTRALEPFRRQEDINRAIGAAARHGIGALRGDPVPD</sequence>
<dbReference type="RefSeq" id="WP_345127305.1">
    <property type="nucleotide sequence ID" value="NZ_BAABAT010000007.1"/>
</dbReference>
<dbReference type="InterPro" id="IPR012338">
    <property type="entry name" value="Beta-lactam/transpept-like"/>
</dbReference>
<protein>
    <submittedName>
        <fullName evidence="2">Serine hydrolase</fullName>
    </submittedName>
</protein>
<proteinExistence type="predicted"/>
<name>A0ABP8D750_9ACTN</name>
<dbReference type="Proteomes" id="UP001500620">
    <property type="component" value="Unassembled WGS sequence"/>
</dbReference>
<evidence type="ECO:0000313" key="2">
    <source>
        <dbReference type="EMBL" id="GAA4249088.1"/>
    </source>
</evidence>
<keyword evidence="2" id="KW-0378">Hydrolase</keyword>
<dbReference type="EMBL" id="BAABAT010000007">
    <property type="protein sequence ID" value="GAA4249088.1"/>
    <property type="molecule type" value="Genomic_DNA"/>
</dbReference>
<accession>A0ABP8D750</accession>
<comment type="caution">
    <text evidence="2">The sequence shown here is derived from an EMBL/GenBank/DDBJ whole genome shotgun (WGS) entry which is preliminary data.</text>
</comment>
<dbReference type="Gene3D" id="3.40.710.10">
    <property type="entry name" value="DD-peptidase/beta-lactamase superfamily"/>
    <property type="match status" value="1"/>
</dbReference>